<reference evidence="1" key="1">
    <citation type="submission" date="2021-12" db="EMBL/GenBank/DDBJ databases">
        <authorList>
            <person name="Martin H S."/>
        </authorList>
    </citation>
    <scope>NUCLEOTIDE SEQUENCE</scope>
</reference>
<gene>
    <name evidence="1" type="ORF">BINO364_LOCUS7128</name>
</gene>
<keyword evidence="2" id="KW-1185">Reference proteome</keyword>
<evidence type="ECO:0000313" key="1">
    <source>
        <dbReference type="EMBL" id="CAH0720976.1"/>
    </source>
</evidence>
<organism evidence="1 2">
    <name type="scientific">Brenthis ino</name>
    <name type="common">lesser marbled fritillary</name>
    <dbReference type="NCBI Taxonomy" id="405034"/>
    <lineage>
        <taxon>Eukaryota</taxon>
        <taxon>Metazoa</taxon>
        <taxon>Ecdysozoa</taxon>
        <taxon>Arthropoda</taxon>
        <taxon>Hexapoda</taxon>
        <taxon>Insecta</taxon>
        <taxon>Pterygota</taxon>
        <taxon>Neoptera</taxon>
        <taxon>Endopterygota</taxon>
        <taxon>Lepidoptera</taxon>
        <taxon>Glossata</taxon>
        <taxon>Ditrysia</taxon>
        <taxon>Papilionoidea</taxon>
        <taxon>Nymphalidae</taxon>
        <taxon>Heliconiinae</taxon>
        <taxon>Argynnini</taxon>
        <taxon>Brenthis</taxon>
    </lineage>
</organism>
<accession>A0A8J9YC67</accession>
<dbReference type="EMBL" id="OV170222">
    <property type="protein sequence ID" value="CAH0720976.1"/>
    <property type="molecule type" value="Genomic_DNA"/>
</dbReference>
<evidence type="ECO:0000313" key="2">
    <source>
        <dbReference type="Proteomes" id="UP000838878"/>
    </source>
</evidence>
<dbReference type="Proteomes" id="UP000838878">
    <property type="component" value="Chromosome 2"/>
</dbReference>
<protein>
    <submittedName>
        <fullName evidence="1">Uncharacterized protein</fullName>
    </submittedName>
</protein>
<name>A0A8J9YC67_9NEOP</name>
<dbReference type="AlphaFoldDB" id="A0A8J9YC67"/>
<sequence>MERFIGGISNKMHRMVNMSVSVFSFNSIYNCLRILTPSERRATVRLQSVSCLAERDLCSVLHTKVSRHGPYIGREIAVLLEQLQLLQTEPAFVSSDTPRPFISCATSPLGVAHTALCTL</sequence>
<feature type="non-terminal residue" evidence="1">
    <location>
        <position position="119"/>
    </location>
</feature>
<proteinExistence type="predicted"/>